<name>A0A1I2EX28_9BACL</name>
<dbReference type="SUPFAM" id="SSF46689">
    <property type="entry name" value="Homeodomain-like"/>
    <property type="match status" value="1"/>
</dbReference>
<evidence type="ECO:0000313" key="5">
    <source>
        <dbReference type="Proteomes" id="UP000183410"/>
    </source>
</evidence>
<dbReference type="Proteomes" id="UP000183410">
    <property type="component" value="Unassembled WGS sequence"/>
</dbReference>
<dbReference type="InterPro" id="IPR023772">
    <property type="entry name" value="DNA-bd_HTH_TetR-type_CS"/>
</dbReference>
<dbReference type="GO" id="GO:0003677">
    <property type="term" value="F:DNA binding"/>
    <property type="evidence" value="ECO:0007669"/>
    <property type="project" value="UniProtKB-UniRule"/>
</dbReference>
<gene>
    <name evidence="4" type="ORF">SAMN04487969_11077</name>
</gene>
<dbReference type="PROSITE" id="PS01081">
    <property type="entry name" value="HTH_TETR_1"/>
    <property type="match status" value="1"/>
</dbReference>
<dbReference type="OrthoDB" id="9789566at2"/>
<evidence type="ECO:0000256" key="1">
    <source>
        <dbReference type="ARBA" id="ARBA00023125"/>
    </source>
</evidence>
<keyword evidence="1 2" id="KW-0238">DNA-binding</keyword>
<dbReference type="GO" id="GO:0006355">
    <property type="term" value="P:regulation of DNA-templated transcription"/>
    <property type="evidence" value="ECO:0007669"/>
    <property type="project" value="UniProtKB-ARBA"/>
</dbReference>
<dbReference type="PANTHER" id="PTHR30328">
    <property type="entry name" value="TRANSCRIPTIONAL REPRESSOR"/>
    <property type="match status" value="1"/>
</dbReference>
<evidence type="ECO:0000259" key="3">
    <source>
        <dbReference type="PROSITE" id="PS50977"/>
    </source>
</evidence>
<dbReference type="AlphaFoldDB" id="A0A1I2EX28"/>
<dbReference type="InterPro" id="IPR001647">
    <property type="entry name" value="HTH_TetR"/>
</dbReference>
<dbReference type="Gene3D" id="1.10.357.10">
    <property type="entry name" value="Tetracycline Repressor, domain 2"/>
    <property type="match status" value="1"/>
</dbReference>
<dbReference type="InterPro" id="IPR036271">
    <property type="entry name" value="Tet_transcr_reg_TetR-rel_C_sf"/>
</dbReference>
<feature type="domain" description="HTH tetR-type" evidence="3">
    <location>
        <begin position="6"/>
        <end position="66"/>
    </location>
</feature>
<evidence type="ECO:0000313" key="4">
    <source>
        <dbReference type="EMBL" id="SFE96861.1"/>
    </source>
</evidence>
<dbReference type="Gene3D" id="1.10.10.60">
    <property type="entry name" value="Homeodomain-like"/>
    <property type="match status" value="1"/>
</dbReference>
<dbReference type="EMBL" id="FONN01000010">
    <property type="protein sequence ID" value="SFE96861.1"/>
    <property type="molecule type" value="Genomic_DNA"/>
</dbReference>
<dbReference type="InterPro" id="IPR050109">
    <property type="entry name" value="HTH-type_TetR-like_transc_reg"/>
</dbReference>
<protein>
    <submittedName>
        <fullName evidence="4">Transcriptional regulator, TetR family</fullName>
    </submittedName>
</protein>
<evidence type="ECO:0000256" key="2">
    <source>
        <dbReference type="PROSITE-ProRule" id="PRU00335"/>
    </source>
</evidence>
<keyword evidence="5" id="KW-1185">Reference proteome</keyword>
<reference evidence="5" key="1">
    <citation type="submission" date="2016-10" db="EMBL/GenBank/DDBJ databases">
        <authorList>
            <person name="Varghese N."/>
            <person name="Submissions S."/>
        </authorList>
    </citation>
    <scope>NUCLEOTIDE SEQUENCE [LARGE SCALE GENOMIC DNA]</scope>
    <source>
        <strain evidence="5">CGMCC 1.10223</strain>
    </source>
</reference>
<accession>A0A1I2EX28</accession>
<dbReference type="RefSeq" id="WP_046229104.1">
    <property type="nucleotide sequence ID" value="NZ_FONN01000010.1"/>
</dbReference>
<proteinExistence type="predicted"/>
<dbReference type="InterPro" id="IPR009057">
    <property type="entry name" value="Homeodomain-like_sf"/>
</dbReference>
<dbReference type="SUPFAM" id="SSF48498">
    <property type="entry name" value="Tetracyclin repressor-like, C-terminal domain"/>
    <property type="match status" value="1"/>
</dbReference>
<dbReference type="PANTHER" id="PTHR30328:SF54">
    <property type="entry name" value="HTH-TYPE TRANSCRIPTIONAL REPRESSOR SCO4008"/>
    <property type="match status" value="1"/>
</dbReference>
<organism evidence="4 5">
    <name type="scientific">Paenibacillus algorifonticola</name>
    <dbReference type="NCBI Taxonomy" id="684063"/>
    <lineage>
        <taxon>Bacteria</taxon>
        <taxon>Bacillati</taxon>
        <taxon>Bacillota</taxon>
        <taxon>Bacilli</taxon>
        <taxon>Bacillales</taxon>
        <taxon>Paenibacillaceae</taxon>
        <taxon>Paenibacillus</taxon>
    </lineage>
</organism>
<dbReference type="PROSITE" id="PS50977">
    <property type="entry name" value="HTH_TETR_2"/>
    <property type="match status" value="1"/>
</dbReference>
<dbReference type="Pfam" id="PF00440">
    <property type="entry name" value="TetR_N"/>
    <property type="match status" value="1"/>
</dbReference>
<sequence length="198" mass="22510">MKAADIDVKMRILLAAKKLFAAQGFDRTSVRQICEEACANVALISYYFGGKDNLFFALFEAFFPSRGIASIAQDMEPLEGMKLVIRELLTFRYQDAELSYIIQCEFALHTPRIEMIQERVLPLWHLIYQWLLKGREQGVFEFGSIHTAFTAVSSTLLFPKGNIHMLVFMGKDTTTLEEQIADTTAFILKALKPSKQAE</sequence>
<feature type="DNA-binding region" description="H-T-H motif" evidence="2">
    <location>
        <begin position="29"/>
        <end position="48"/>
    </location>
</feature>